<feature type="region of interest" description="Disordered" evidence="2">
    <location>
        <begin position="482"/>
        <end position="530"/>
    </location>
</feature>
<feature type="region of interest" description="Disordered" evidence="2">
    <location>
        <begin position="181"/>
        <end position="200"/>
    </location>
</feature>
<feature type="compositionally biased region" description="Basic and acidic residues" evidence="2">
    <location>
        <begin position="148"/>
        <end position="162"/>
    </location>
</feature>
<feature type="transmembrane region" description="Helical" evidence="3">
    <location>
        <begin position="265"/>
        <end position="290"/>
    </location>
</feature>
<dbReference type="PROSITE" id="PS52013">
    <property type="entry name" value="ZF_C6H2"/>
    <property type="match status" value="1"/>
</dbReference>
<keyword evidence="3" id="KW-0812">Transmembrane</keyword>
<dbReference type="OrthoDB" id="3209743at2759"/>
<reference evidence="5 6" key="1">
    <citation type="submission" date="2013-02" db="EMBL/GenBank/DDBJ databases">
        <title>The Genome Sequence of Plasmodium inui San Antonio 1.</title>
        <authorList>
            <consortium name="The Broad Institute Genome Sequencing Platform"/>
            <consortium name="The Broad Institute Genome Sequencing Center for Infectious Disease"/>
            <person name="Neafsey D."/>
            <person name="Cheeseman I."/>
            <person name="Volkman S."/>
            <person name="Adams J."/>
            <person name="Walker B."/>
            <person name="Young S.K."/>
            <person name="Zeng Q."/>
            <person name="Gargeya S."/>
            <person name="Fitzgerald M."/>
            <person name="Haas B."/>
            <person name="Abouelleil A."/>
            <person name="Alvarado L."/>
            <person name="Arachchi H.M."/>
            <person name="Berlin A.M."/>
            <person name="Chapman S.B."/>
            <person name="Dewar J."/>
            <person name="Goldberg J."/>
            <person name="Griggs A."/>
            <person name="Gujja S."/>
            <person name="Hansen M."/>
            <person name="Howarth C."/>
            <person name="Imamovic A."/>
            <person name="Larimer J."/>
            <person name="McCowan C."/>
            <person name="Murphy C."/>
            <person name="Neiman D."/>
            <person name="Pearson M."/>
            <person name="Priest M."/>
            <person name="Roberts A."/>
            <person name="Saif S."/>
            <person name="Shea T."/>
            <person name="Sisk P."/>
            <person name="Sykes S."/>
            <person name="Wortman J."/>
            <person name="Nusbaum C."/>
            <person name="Birren B."/>
        </authorList>
    </citation>
    <scope>NUCLEOTIDE SEQUENCE [LARGE SCALE GENOMIC DNA]</scope>
    <source>
        <strain evidence="5 6">San Antonio 1</strain>
    </source>
</reference>
<evidence type="ECO:0000256" key="1">
    <source>
        <dbReference type="PROSITE-ProRule" id="PRU01357"/>
    </source>
</evidence>
<keyword evidence="3" id="KW-1133">Transmembrane helix</keyword>
<feature type="region of interest" description="Disordered" evidence="2">
    <location>
        <begin position="83"/>
        <end position="167"/>
    </location>
</feature>
<evidence type="ECO:0000313" key="5">
    <source>
        <dbReference type="EMBL" id="EUD66460.1"/>
    </source>
</evidence>
<sequence length="643" mass="72307">MTICSGCGAATDATICCPICLKNNKKIFYCSQECFETNYSEHKKIHYFMKMISSEEMHSKMLERDGDSERHNLPVIILGDERGDENEGEVVDRSSFQGHLSAERDNCDVSGKDDIRGNHDISGNYDVSGNYDLSDHREGSGPYPASVETKKGLKNSKLENMYRKKNNKKYKTISNNEYLFDDSSEQNETSDNNSYKGNHKRSKLSNYMHKMSGYLFCNKYNMILPYYNDMSVKLDKMNLKNAKGKNKLSEKKIQEIKKQIKKKKIFQLTILLVVISIVVILATCIFSYILETSQKNLQINSEILLNKNNAAKNAEIVELKSYINVIEDLRKEIYEMKEVLYTHNVFLNKNFNLNMSYTLFNNSNKLKSSPAATHSKKTADKLGSLTSHLFYDDPSSTSHGINNYGNAGGDGKADHFDSPVHLTQHHYDINDIHKVSNGTDGEIAKHEVGEINLPSRTDGEGEHHHLQMKDLRESFQSNGVENADKVVGGDTPSQNGGTQPGLPKDHASGGLPFGEVHLGGENRSESSGDPIASEKELMQENVKNFIKNHNLPNNLEQAKISNVIVNEEKPINSKNLMEENNGATSGKQEVEINNAPNENDIHSHEEKLKHKKYTSKTEGGDGESNTERKFVSSKISKKKQNTI</sequence>
<keyword evidence="3" id="KW-0472">Membrane</keyword>
<accession>W7A453</accession>
<gene>
    <name evidence="5" type="ORF">C922_03094</name>
</gene>
<name>W7A453_9APIC</name>
<evidence type="ECO:0000259" key="4">
    <source>
        <dbReference type="PROSITE" id="PS52013"/>
    </source>
</evidence>
<feature type="compositionally biased region" description="Basic and acidic residues" evidence="2">
    <location>
        <begin position="101"/>
        <end position="119"/>
    </location>
</feature>
<dbReference type="GO" id="GO:0008270">
    <property type="term" value="F:zinc ion binding"/>
    <property type="evidence" value="ECO:0007669"/>
    <property type="project" value="UniProtKB-KW"/>
</dbReference>
<dbReference type="EMBL" id="KI965471">
    <property type="protein sequence ID" value="EUD66460.1"/>
    <property type="molecule type" value="Genomic_DNA"/>
</dbReference>
<dbReference type="RefSeq" id="XP_008816908.1">
    <property type="nucleotide sequence ID" value="XM_008818686.1"/>
</dbReference>
<comment type="similarity">
    <text evidence="1">Belongs to the peptidase M24A family. Methionine aminopeptidase type 1 subfamily.</text>
</comment>
<feature type="domain" description="C6H2-type" evidence="4">
    <location>
        <begin position="1"/>
        <end position="53"/>
    </location>
</feature>
<evidence type="ECO:0000256" key="2">
    <source>
        <dbReference type="SAM" id="MobiDB-lite"/>
    </source>
</evidence>
<dbReference type="Proteomes" id="UP000030640">
    <property type="component" value="Unassembled WGS sequence"/>
</dbReference>
<feature type="region of interest" description="Disordered" evidence="2">
    <location>
        <begin position="571"/>
        <end position="643"/>
    </location>
</feature>
<feature type="compositionally biased region" description="Basic and acidic residues" evidence="2">
    <location>
        <begin position="599"/>
        <end position="608"/>
    </location>
</feature>
<keyword evidence="1" id="KW-0863">Zinc-finger</keyword>
<dbReference type="VEuPathDB" id="PlasmoDB:C922_03094"/>
<keyword evidence="1" id="KW-0479">Metal-binding</keyword>
<organism evidence="5 6">
    <name type="scientific">Plasmodium inui San Antonio 1</name>
    <dbReference type="NCBI Taxonomy" id="1237626"/>
    <lineage>
        <taxon>Eukaryota</taxon>
        <taxon>Sar</taxon>
        <taxon>Alveolata</taxon>
        <taxon>Apicomplexa</taxon>
        <taxon>Aconoidasida</taxon>
        <taxon>Haemosporida</taxon>
        <taxon>Plasmodiidae</taxon>
        <taxon>Plasmodium</taxon>
        <taxon>Plasmodium (Plasmodium)</taxon>
    </lineage>
</organism>
<keyword evidence="6" id="KW-1185">Reference proteome</keyword>
<keyword evidence="1" id="KW-0862">Zinc</keyword>
<feature type="compositionally biased region" description="Polar residues" evidence="2">
    <location>
        <begin position="186"/>
        <end position="196"/>
    </location>
</feature>
<dbReference type="InterPro" id="IPR031615">
    <property type="entry name" value="Zfn-C6H2"/>
</dbReference>
<feature type="compositionally biased region" description="Basic and acidic residues" evidence="2">
    <location>
        <begin position="518"/>
        <end position="530"/>
    </location>
</feature>
<evidence type="ECO:0000256" key="3">
    <source>
        <dbReference type="SAM" id="Phobius"/>
    </source>
</evidence>
<evidence type="ECO:0000313" key="6">
    <source>
        <dbReference type="Proteomes" id="UP000030640"/>
    </source>
</evidence>
<dbReference type="GeneID" id="20038368"/>
<proteinExistence type="inferred from homology"/>
<protein>
    <recommendedName>
        <fullName evidence="4">C6H2-type domain-containing protein</fullName>
    </recommendedName>
</protein>
<dbReference type="Pfam" id="PF15801">
    <property type="entry name" value="zf-C6H2"/>
    <property type="match status" value="1"/>
</dbReference>
<dbReference type="AlphaFoldDB" id="W7A453"/>